<dbReference type="SUPFAM" id="SSF88723">
    <property type="entry name" value="PIN domain-like"/>
    <property type="match status" value="1"/>
</dbReference>
<dbReference type="EMBL" id="CACVAT010000618">
    <property type="protein sequence ID" value="CAA6830697.1"/>
    <property type="molecule type" value="Genomic_DNA"/>
</dbReference>
<sequence length="94" mass="10536">MTPTEWLVDTNVLIDIIHDDPIFAEVSIQALEKCAATGVLVINPVIYGEVGAICDSLEELNSLLPVETFRRDDLIWEASFLAGQAFRRYRKNKG</sequence>
<reference evidence="2" key="1">
    <citation type="submission" date="2020-01" db="EMBL/GenBank/DDBJ databases">
        <authorList>
            <person name="Meier V. D."/>
            <person name="Meier V D."/>
        </authorList>
    </citation>
    <scope>NUCLEOTIDE SEQUENCE</scope>
    <source>
        <strain evidence="2">HLG_WM_MAG_09</strain>
    </source>
</reference>
<evidence type="ECO:0000259" key="1">
    <source>
        <dbReference type="Pfam" id="PF01850"/>
    </source>
</evidence>
<evidence type="ECO:0000313" key="2">
    <source>
        <dbReference type="EMBL" id="CAA6830697.1"/>
    </source>
</evidence>
<dbReference type="Pfam" id="PF01850">
    <property type="entry name" value="PIN"/>
    <property type="match status" value="1"/>
</dbReference>
<accession>A0A6S6UKX3</accession>
<dbReference type="InterPro" id="IPR002716">
    <property type="entry name" value="PIN_dom"/>
</dbReference>
<proteinExistence type="predicted"/>
<name>A0A6S6UKX3_9GAMM</name>
<gene>
    <name evidence="2" type="ORF">HELGO_WM26605</name>
</gene>
<feature type="domain" description="PIN" evidence="1">
    <location>
        <begin position="7"/>
        <end position="80"/>
    </location>
</feature>
<dbReference type="AlphaFoldDB" id="A0A6S6UKX3"/>
<protein>
    <recommendedName>
        <fullName evidence="1">PIN domain-containing protein</fullName>
    </recommendedName>
</protein>
<organism evidence="2">
    <name type="scientific">uncultured Thiotrichaceae bacterium</name>
    <dbReference type="NCBI Taxonomy" id="298394"/>
    <lineage>
        <taxon>Bacteria</taxon>
        <taxon>Pseudomonadati</taxon>
        <taxon>Pseudomonadota</taxon>
        <taxon>Gammaproteobacteria</taxon>
        <taxon>Thiotrichales</taxon>
        <taxon>Thiotrichaceae</taxon>
        <taxon>environmental samples</taxon>
    </lineage>
</organism>
<dbReference type="InterPro" id="IPR029060">
    <property type="entry name" value="PIN-like_dom_sf"/>
</dbReference>